<feature type="region of interest" description="Disordered" evidence="12">
    <location>
        <begin position="290"/>
        <end position="311"/>
    </location>
</feature>
<reference evidence="15" key="1">
    <citation type="submission" date="2016-02" db="EMBL/GenBank/DDBJ databases">
        <title>Comparative genomics of biotechnologically important yeasts.</title>
        <authorList>
            <consortium name="DOE Joint Genome Institute"/>
            <person name="Riley R."/>
            <person name="Haridas S."/>
            <person name="Wolfe K.H."/>
            <person name="Lopes M.R."/>
            <person name="Hittinger C.T."/>
            <person name="Goker M."/>
            <person name="Salamov A."/>
            <person name="Wisecaver J."/>
            <person name="Long T.M."/>
            <person name="Aerts A.L."/>
            <person name="Barry K."/>
            <person name="Choi C."/>
            <person name="Clum A."/>
            <person name="Coughlan A.Y."/>
            <person name="Deshpande S."/>
            <person name="Douglass A.P."/>
            <person name="Hanson S.J."/>
            <person name="Klenk H.-P."/>
            <person name="Labutti K."/>
            <person name="Lapidus A."/>
            <person name="Lindquist E."/>
            <person name="Lipzen A."/>
            <person name="Meier-Kolthoff J.P."/>
            <person name="Ohm R.A."/>
            <person name="Otillar R.P."/>
            <person name="Pangilinan J."/>
            <person name="Peng Y."/>
            <person name="Rokas A."/>
            <person name="Rosa C.A."/>
            <person name="Scheuner C."/>
            <person name="Sibirny A.A."/>
            <person name="Slot J.C."/>
            <person name="Stielow J.B."/>
            <person name="Sun H."/>
            <person name="Kurtzman C.P."/>
            <person name="Blackwell M."/>
            <person name="Jeffries T.W."/>
            <person name="Grigoriev I.V."/>
        </authorList>
    </citation>
    <scope>NUCLEOTIDE SEQUENCE [LARGE SCALE GENOMIC DNA]</scope>
    <source>
        <strain evidence="15">NRRL Y-17796</strain>
    </source>
</reference>
<keyword evidence="9 10" id="KW-0472">Membrane</keyword>
<evidence type="ECO:0000256" key="12">
    <source>
        <dbReference type="SAM" id="MobiDB-lite"/>
    </source>
</evidence>
<dbReference type="FunFam" id="1.50.40.10:FF:000095">
    <property type="entry name" value="Mitochondrial carrier protein"/>
    <property type="match status" value="1"/>
</dbReference>
<keyword evidence="8" id="KW-0496">Mitochondrion</keyword>
<accession>A0A1E4TD71</accession>
<dbReference type="PANTHER" id="PTHR45667">
    <property type="entry name" value="S-ADENOSYLMETHIONINE MITOCHONDRIAL CARRIER PROTEIN"/>
    <property type="match status" value="1"/>
</dbReference>
<keyword evidence="5" id="KW-0677">Repeat</keyword>
<protein>
    <recommendedName>
        <fullName evidence="16">Mitochondrial carrier protein</fullName>
    </recommendedName>
</protein>
<keyword evidence="4 10" id="KW-0812">Transmembrane</keyword>
<feature type="repeat" description="Solcar" evidence="10">
    <location>
        <begin position="224"/>
        <end position="366"/>
    </location>
</feature>
<sequence length="384" mass="42143">MDWTDWMFGRWRNGPDNDQSETHRSPLFHVMLAGGIGGAVGDSVMHSLDTVKTRQQAASTELRYQGMFRAYATITSQEGLARGLYGGYSAAMLGSFPGTTLFFAFYELSKRFLIAKNCPETIAHLTAGVIGDLASSVIYVPSEVLKTRLQLQGRHNNPYFYSGYNYRGLIDATATIIRTEGFGALFFGYKATLARDLPFSALQFAFYEKFHAYAASLVPADQSMPLHLELLTGAAAGGLAGTMTTPLDVVKTRVQTEVRVPLESHQLHSSPQPAHPLSGDEHVIRNSKKAITNPPNKRSVNTSTPASVSGLANRPKLQTNSIIKGLVMIAKSEGIFGLFAGVAPRFVWTSIQTSVMLFLYQVVLKRLNDNFIDPKTGRTRLAPW</sequence>
<evidence type="ECO:0000256" key="6">
    <source>
        <dbReference type="ARBA" id="ARBA00022792"/>
    </source>
</evidence>
<dbReference type="GO" id="GO:0015095">
    <property type="term" value="F:magnesium ion transmembrane transporter activity"/>
    <property type="evidence" value="ECO:0007669"/>
    <property type="project" value="EnsemblFungi"/>
</dbReference>
<dbReference type="EMBL" id="KV453843">
    <property type="protein sequence ID" value="ODV89710.1"/>
    <property type="molecule type" value="Genomic_DNA"/>
</dbReference>
<dbReference type="GO" id="GO:1990616">
    <property type="term" value="P:magnesium ion export from mitochondrion"/>
    <property type="evidence" value="ECO:0007669"/>
    <property type="project" value="EnsemblFungi"/>
</dbReference>
<feature type="repeat" description="Solcar" evidence="10">
    <location>
        <begin position="119"/>
        <end position="213"/>
    </location>
</feature>
<evidence type="ECO:0000256" key="1">
    <source>
        <dbReference type="ARBA" id="ARBA00004448"/>
    </source>
</evidence>
<evidence type="ECO:0000256" key="5">
    <source>
        <dbReference type="ARBA" id="ARBA00022737"/>
    </source>
</evidence>
<feature type="transmembrane region" description="Helical" evidence="13">
    <location>
        <begin position="85"/>
        <end position="106"/>
    </location>
</feature>
<dbReference type="InterPro" id="IPR023395">
    <property type="entry name" value="MCP_dom_sf"/>
</dbReference>
<evidence type="ECO:0000256" key="3">
    <source>
        <dbReference type="ARBA" id="ARBA00022448"/>
    </source>
</evidence>
<dbReference type="InterPro" id="IPR018108">
    <property type="entry name" value="MCP_transmembrane"/>
</dbReference>
<dbReference type="Proteomes" id="UP000095023">
    <property type="component" value="Unassembled WGS sequence"/>
</dbReference>
<dbReference type="Pfam" id="PF00153">
    <property type="entry name" value="Mito_carr"/>
    <property type="match status" value="4"/>
</dbReference>
<evidence type="ECO:0000256" key="11">
    <source>
        <dbReference type="RuleBase" id="RU000488"/>
    </source>
</evidence>
<keyword evidence="7 13" id="KW-1133">Transmembrane helix</keyword>
<gene>
    <name evidence="14" type="ORF">CANCADRAFT_142719</name>
</gene>
<dbReference type="PROSITE" id="PS50920">
    <property type="entry name" value="SOLCAR"/>
    <property type="match status" value="3"/>
</dbReference>
<keyword evidence="15" id="KW-1185">Reference proteome</keyword>
<feature type="repeat" description="Solcar" evidence="10">
    <location>
        <begin position="25"/>
        <end position="112"/>
    </location>
</feature>
<evidence type="ECO:0000313" key="15">
    <source>
        <dbReference type="Proteomes" id="UP000095023"/>
    </source>
</evidence>
<dbReference type="GO" id="GO:0005743">
    <property type="term" value="C:mitochondrial inner membrane"/>
    <property type="evidence" value="ECO:0007669"/>
    <property type="project" value="UniProtKB-SubCell"/>
</dbReference>
<dbReference type="OrthoDB" id="415315at2759"/>
<evidence type="ECO:0000256" key="7">
    <source>
        <dbReference type="ARBA" id="ARBA00022989"/>
    </source>
</evidence>
<feature type="compositionally biased region" description="Polar residues" evidence="12">
    <location>
        <begin position="290"/>
        <end position="307"/>
    </location>
</feature>
<name>A0A1E4TD71_9ASCO</name>
<evidence type="ECO:0008006" key="16">
    <source>
        <dbReference type="Google" id="ProtNLM"/>
    </source>
</evidence>
<evidence type="ECO:0000256" key="9">
    <source>
        <dbReference type="ARBA" id="ARBA00023136"/>
    </source>
</evidence>
<evidence type="ECO:0000256" key="8">
    <source>
        <dbReference type="ARBA" id="ARBA00023128"/>
    </source>
</evidence>
<dbReference type="Gene3D" id="1.50.40.10">
    <property type="entry name" value="Mitochondrial carrier domain"/>
    <property type="match status" value="2"/>
</dbReference>
<dbReference type="PRINTS" id="PR00926">
    <property type="entry name" value="MITOCARRIER"/>
</dbReference>
<evidence type="ECO:0000256" key="4">
    <source>
        <dbReference type="ARBA" id="ARBA00022692"/>
    </source>
</evidence>
<dbReference type="SUPFAM" id="SSF103506">
    <property type="entry name" value="Mitochondrial carrier"/>
    <property type="match status" value="1"/>
</dbReference>
<keyword evidence="3 11" id="KW-0813">Transport</keyword>
<evidence type="ECO:0000256" key="10">
    <source>
        <dbReference type="PROSITE-ProRule" id="PRU00282"/>
    </source>
</evidence>
<evidence type="ECO:0000313" key="14">
    <source>
        <dbReference type="EMBL" id="ODV89710.1"/>
    </source>
</evidence>
<evidence type="ECO:0000256" key="2">
    <source>
        <dbReference type="ARBA" id="ARBA00006375"/>
    </source>
</evidence>
<dbReference type="AlphaFoldDB" id="A0A1E4TD71"/>
<organism evidence="14 15">
    <name type="scientific">Tortispora caseinolytica NRRL Y-17796</name>
    <dbReference type="NCBI Taxonomy" id="767744"/>
    <lineage>
        <taxon>Eukaryota</taxon>
        <taxon>Fungi</taxon>
        <taxon>Dikarya</taxon>
        <taxon>Ascomycota</taxon>
        <taxon>Saccharomycotina</taxon>
        <taxon>Trigonopsidomycetes</taxon>
        <taxon>Trigonopsidales</taxon>
        <taxon>Trigonopsidaceae</taxon>
        <taxon>Tortispora</taxon>
    </lineage>
</organism>
<dbReference type="InterPro" id="IPR002067">
    <property type="entry name" value="MCP"/>
</dbReference>
<proteinExistence type="inferred from homology"/>
<comment type="similarity">
    <text evidence="2 11">Belongs to the mitochondrial carrier (TC 2.A.29) family.</text>
</comment>
<comment type="subcellular location">
    <subcellularLocation>
        <location evidence="1">Mitochondrion inner membrane</location>
        <topology evidence="1">Multi-pass membrane protein</topology>
    </subcellularLocation>
</comment>
<keyword evidence="6" id="KW-0999">Mitochondrion inner membrane</keyword>
<evidence type="ECO:0000256" key="13">
    <source>
        <dbReference type="SAM" id="Phobius"/>
    </source>
</evidence>